<dbReference type="InterPro" id="IPR003954">
    <property type="entry name" value="RRM_euk-type"/>
</dbReference>
<feature type="transmembrane region" description="Helical" evidence="4">
    <location>
        <begin position="445"/>
        <end position="462"/>
    </location>
</feature>
<evidence type="ECO:0000259" key="5">
    <source>
        <dbReference type="PROSITE" id="PS50102"/>
    </source>
</evidence>
<dbReference type="InterPro" id="IPR000504">
    <property type="entry name" value="RRM_dom"/>
</dbReference>
<keyword evidence="1 2" id="KW-0694">RNA-binding</keyword>
<dbReference type="Proteomes" id="UP000654075">
    <property type="component" value="Unassembled WGS sequence"/>
</dbReference>
<keyword evidence="4" id="KW-1133">Transmembrane helix</keyword>
<organism evidence="6 7">
    <name type="scientific">Polarella glacialis</name>
    <name type="common">Dinoflagellate</name>
    <dbReference type="NCBI Taxonomy" id="89957"/>
    <lineage>
        <taxon>Eukaryota</taxon>
        <taxon>Sar</taxon>
        <taxon>Alveolata</taxon>
        <taxon>Dinophyceae</taxon>
        <taxon>Suessiales</taxon>
        <taxon>Suessiaceae</taxon>
        <taxon>Polarella</taxon>
    </lineage>
</organism>
<dbReference type="SUPFAM" id="SSF54928">
    <property type="entry name" value="RNA-binding domain, RBD"/>
    <property type="match status" value="4"/>
</dbReference>
<evidence type="ECO:0000313" key="6">
    <source>
        <dbReference type="EMBL" id="CAE8627121.1"/>
    </source>
</evidence>
<feature type="region of interest" description="Disordered" evidence="3">
    <location>
        <begin position="740"/>
        <end position="766"/>
    </location>
</feature>
<protein>
    <recommendedName>
        <fullName evidence="5">RRM domain-containing protein</fullName>
    </recommendedName>
</protein>
<evidence type="ECO:0000256" key="2">
    <source>
        <dbReference type="PROSITE-ProRule" id="PRU00176"/>
    </source>
</evidence>
<keyword evidence="4" id="KW-0812">Transmembrane</keyword>
<evidence type="ECO:0000256" key="4">
    <source>
        <dbReference type="SAM" id="Phobius"/>
    </source>
</evidence>
<feature type="compositionally biased region" description="Basic and acidic residues" evidence="3">
    <location>
        <begin position="751"/>
        <end position="765"/>
    </location>
</feature>
<reference evidence="6" key="1">
    <citation type="submission" date="2021-02" db="EMBL/GenBank/DDBJ databases">
        <authorList>
            <person name="Dougan E. K."/>
            <person name="Rhodes N."/>
            <person name="Thang M."/>
            <person name="Chan C."/>
        </authorList>
    </citation>
    <scope>NUCLEOTIDE SEQUENCE</scope>
</reference>
<dbReference type="AlphaFoldDB" id="A0A813GKR9"/>
<keyword evidence="7" id="KW-1185">Reference proteome</keyword>
<accession>A0A813GKR9</accession>
<comment type="caution">
    <text evidence="6">The sequence shown here is derived from an EMBL/GenBank/DDBJ whole genome shotgun (WGS) entry which is preliminary data.</text>
</comment>
<dbReference type="OrthoDB" id="272703at2759"/>
<keyword evidence="4" id="KW-0472">Membrane</keyword>
<dbReference type="PANTHER" id="PTHR48025:SF1">
    <property type="entry name" value="RRM DOMAIN-CONTAINING PROTEIN"/>
    <property type="match status" value="1"/>
</dbReference>
<dbReference type="PANTHER" id="PTHR48025">
    <property type="entry name" value="OS02G0815200 PROTEIN"/>
    <property type="match status" value="1"/>
</dbReference>
<dbReference type="SMART" id="SM00360">
    <property type="entry name" value="RRM"/>
    <property type="match status" value="5"/>
</dbReference>
<dbReference type="SMART" id="SM00361">
    <property type="entry name" value="RRM_1"/>
    <property type="match status" value="3"/>
</dbReference>
<feature type="compositionally biased region" description="Basic and acidic residues" evidence="3">
    <location>
        <begin position="851"/>
        <end position="865"/>
    </location>
</feature>
<feature type="region of interest" description="Disordered" evidence="3">
    <location>
        <begin position="937"/>
        <end position="977"/>
    </location>
</feature>
<feature type="region of interest" description="Disordered" evidence="3">
    <location>
        <begin position="57"/>
        <end position="78"/>
    </location>
</feature>
<dbReference type="Gene3D" id="3.30.70.330">
    <property type="match status" value="5"/>
</dbReference>
<dbReference type="InterPro" id="IPR035979">
    <property type="entry name" value="RBD_domain_sf"/>
</dbReference>
<feature type="domain" description="RRM" evidence="5">
    <location>
        <begin position="576"/>
        <end position="654"/>
    </location>
</feature>
<feature type="domain" description="RRM" evidence="5">
    <location>
        <begin position="767"/>
        <end position="845"/>
    </location>
</feature>
<evidence type="ECO:0000313" key="7">
    <source>
        <dbReference type="Proteomes" id="UP000654075"/>
    </source>
</evidence>
<feature type="transmembrane region" description="Helical" evidence="4">
    <location>
        <begin position="235"/>
        <end position="255"/>
    </location>
</feature>
<feature type="domain" description="RRM" evidence="5">
    <location>
        <begin position="667"/>
        <end position="745"/>
    </location>
</feature>
<name>A0A813GKR9_POLGL</name>
<proteinExistence type="predicted"/>
<dbReference type="InterPro" id="IPR012677">
    <property type="entry name" value="Nucleotide-bd_a/b_plait_sf"/>
</dbReference>
<dbReference type="EMBL" id="CAJNNV010029107">
    <property type="protein sequence ID" value="CAE8627121.1"/>
    <property type="molecule type" value="Genomic_DNA"/>
</dbReference>
<dbReference type="PROSITE" id="PS50102">
    <property type="entry name" value="RRM"/>
    <property type="match status" value="4"/>
</dbReference>
<dbReference type="InterPro" id="IPR050502">
    <property type="entry name" value="Euk_RNA-bind_prot"/>
</dbReference>
<dbReference type="Pfam" id="PF00076">
    <property type="entry name" value="RRM_1"/>
    <property type="match status" value="5"/>
</dbReference>
<feature type="domain" description="RRM" evidence="5">
    <location>
        <begin position="867"/>
        <end position="945"/>
    </location>
</feature>
<gene>
    <name evidence="6" type="ORF">PGLA1383_LOCUS43955</name>
</gene>
<feature type="region of interest" description="Disordered" evidence="3">
    <location>
        <begin position="1"/>
        <end position="45"/>
    </location>
</feature>
<evidence type="ECO:0000256" key="1">
    <source>
        <dbReference type="ARBA" id="ARBA00022884"/>
    </source>
</evidence>
<sequence length="977" mass="107874">MSNYSKWDSLVDSDDDAEETRMQDLRARTRHVAPSADASRQLHEDMDRTLQRILRHIERRRPGPQDLGPRPGPVTARVVSDEERRVLAMFIVICRSSEGGTNLARHREILEMARQNRWLEEACTLELLCSLHRHGSDMLGSELTLKQDLDCFQMVASTINTLAATRCPECFGSHRIFDLFALMGDPKGEEAWNVKEAYARQLFAMDAIANQSLDKTVARVRQKVLQQQTGHEHRLVLALGFVILVFFVGFLMKLSSDLRIGRILRHIERRRPGPQDLGPRPGPVTARVVSDEERRVLAMFIVICRSSEGGTNLARHREILEMARQNRWLEEACTLELLCSLHRHGSDMLGSELTLKQDLDCFQMVASTINTLAATRCPECFGSHRIFDLFALMGDPKGEEAWNVKEAYARQLFAMDAIANQSLDKTLARVRQKALQQQTGHEHRLVLALGFVILVFFVGFLMKSSSDLRIGTTDDYQRALAEDPNTVMADAGQDGIGQAVSEAQEKPSVIFTDRETEKPKGSGKVQFASAELVQRAIAELHASELDGRNIQVRLMTPPGEARPPPGPRAPRENDGRQVFFGALSQDTDADSLRGFCAAVGGVAYATVFTDRETGQKKGAGRVEFTTVENATKAVAELDGQELDGKQVAVRLMGAERPQAAARPPDSRSVYVGSLAWGVEEDALWEFFGKIGEVVYAAVFKDKESGKSKGSGKVQFAETEAAERAVLELNGAEFEGREIVVRPMDSGSGPREASERPPAARERPPDNRSVYVGSLAWTVEEDSLWEFFGKIGEVVYAAVFKDKESGKSKGSGKVQFADTEAAERAVLELNGAEFEGREIVVRPMDSGGGPREASERPQAARERPPDNRSVYVGSLAWGVEEDALWEFFGKIGEVVYAAVFKDKESGKSKGSGKVQFAETEAAERAVLELNGAEFEGREIVVRPMDSGGGGDRKGKGKGKGKSNSKAGGYEEEEPDYDF</sequence>
<dbReference type="GO" id="GO:0003729">
    <property type="term" value="F:mRNA binding"/>
    <property type="evidence" value="ECO:0007669"/>
    <property type="project" value="TreeGrafter"/>
</dbReference>
<feature type="region of interest" description="Disordered" evidence="3">
    <location>
        <begin position="841"/>
        <end position="866"/>
    </location>
</feature>
<feature type="compositionally biased region" description="Acidic residues" evidence="3">
    <location>
        <begin position="968"/>
        <end position="977"/>
    </location>
</feature>
<evidence type="ECO:0000256" key="3">
    <source>
        <dbReference type="SAM" id="MobiDB-lite"/>
    </source>
</evidence>